<protein>
    <submittedName>
        <fullName evidence="8">Cytochrome c</fullName>
    </submittedName>
</protein>
<feature type="domain" description="Cytochrome c" evidence="7">
    <location>
        <begin position="11"/>
        <end position="126"/>
    </location>
</feature>
<sequence>MSAPATSQARGGAAHGLCAFARLLPAALIAAAVLTSPVRGQDGGRSIAEGGSGGGAPACSSCHGQQGEGQPDSGFPRLSGLDRGYLTHQLDSFASGGRKNEIMGPIASALTPEERSAVAAFYAGLSAAGAQTKPSSQSVSAGGQLARLGEWSNGVPPCISCHGPTGAGVGGVFPALAGQNATYIANQLNAWRNGERANDPMGLMAAVAKRLTERQIEEVAAFFETLTPTRPGATP</sequence>
<evidence type="ECO:0000313" key="9">
    <source>
        <dbReference type="Proteomes" id="UP000239772"/>
    </source>
</evidence>
<dbReference type="Gene3D" id="1.10.760.10">
    <property type="entry name" value="Cytochrome c-like domain"/>
    <property type="match status" value="2"/>
</dbReference>
<feature type="region of interest" description="Disordered" evidence="6">
    <location>
        <begin position="40"/>
        <end position="81"/>
    </location>
</feature>
<dbReference type="GO" id="GO:0005506">
    <property type="term" value="F:iron ion binding"/>
    <property type="evidence" value="ECO:0007669"/>
    <property type="project" value="InterPro"/>
</dbReference>
<keyword evidence="9" id="KW-1185">Reference proteome</keyword>
<feature type="binding site" description="axial binding residue" evidence="5">
    <location>
        <position position="204"/>
    </location>
    <ligand>
        <name>heme c</name>
        <dbReference type="ChEBI" id="CHEBI:61717"/>
        <label>2</label>
    </ligand>
    <ligandPart>
        <name>Fe</name>
        <dbReference type="ChEBI" id="CHEBI:18248"/>
    </ligandPart>
</feature>
<evidence type="ECO:0000256" key="2">
    <source>
        <dbReference type="ARBA" id="ARBA00022723"/>
    </source>
</evidence>
<keyword evidence="3 5" id="KW-0408">Iron</keyword>
<dbReference type="InterPro" id="IPR036909">
    <property type="entry name" value="Cyt_c-like_dom_sf"/>
</dbReference>
<feature type="binding site" description="covalent" evidence="4">
    <location>
        <position position="59"/>
    </location>
    <ligand>
        <name>heme c</name>
        <dbReference type="ChEBI" id="CHEBI:61717"/>
        <label>1</label>
    </ligand>
</feature>
<dbReference type="PANTHER" id="PTHR33751">
    <property type="entry name" value="CBB3-TYPE CYTOCHROME C OXIDASE SUBUNIT FIXP"/>
    <property type="match status" value="1"/>
</dbReference>
<comment type="caution">
    <text evidence="8">The sequence shown here is derived from an EMBL/GenBank/DDBJ whole genome shotgun (WGS) entry which is preliminary data.</text>
</comment>
<dbReference type="PROSITE" id="PS51007">
    <property type="entry name" value="CYTC"/>
    <property type="match status" value="2"/>
</dbReference>
<keyword evidence="1 4" id="KW-0349">Heme</keyword>
<evidence type="ECO:0000256" key="4">
    <source>
        <dbReference type="PIRSR" id="PIRSR000005-1"/>
    </source>
</evidence>
<dbReference type="EMBL" id="PVZS01000055">
    <property type="protein sequence ID" value="PSC02487.1"/>
    <property type="molecule type" value="Genomic_DNA"/>
</dbReference>
<dbReference type="GO" id="GO:0020037">
    <property type="term" value="F:heme binding"/>
    <property type="evidence" value="ECO:0007669"/>
    <property type="project" value="InterPro"/>
</dbReference>
<evidence type="ECO:0000256" key="5">
    <source>
        <dbReference type="PIRSR" id="PIRSR000005-2"/>
    </source>
</evidence>
<keyword evidence="2 5" id="KW-0479">Metal-binding</keyword>
<dbReference type="GO" id="GO:0042597">
    <property type="term" value="C:periplasmic space"/>
    <property type="evidence" value="ECO:0007669"/>
    <property type="project" value="InterPro"/>
</dbReference>
<dbReference type="InterPro" id="IPR024167">
    <property type="entry name" value="Cytochrome_c4-like"/>
</dbReference>
<dbReference type="InterPro" id="IPR009056">
    <property type="entry name" value="Cyt_c-like_dom"/>
</dbReference>
<feature type="binding site" description="covalent" evidence="4">
    <location>
        <position position="158"/>
    </location>
    <ligand>
        <name>heme c</name>
        <dbReference type="ChEBI" id="CHEBI:61717"/>
        <label>2</label>
    </ligand>
</feature>
<evidence type="ECO:0000256" key="3">
    <source>
        <dbReference type="ARBA" id="ARBA00023004"/>
    </source>
</evidence>
<gene>
    <name evidence="8" type="ORF">SLNSH_23770</name>
</gene>
<evidence type="ECO:0000256" key="1">
    <source>
        <dbReference type="ARBA" id="ARBA00022617"/>
    </source>
</evidence>
<feature type="binding site" description="covalent" evidence="4">
    <location>
        <position position="62"/>
    </location>
    <ligand>
        <name>heme c</name>
        <dbReference type="ChEBI" id="CHEBI:61717"/>
        <label>1</label>
    </ligand>
</feature>
<proteinExistence type="predicted"/>
<dbReference type="Pfam" id="PF00034">
    <property type="entry name" value="Cytochrom_C"/>
    <property type="match status" value="2"/>
</dbReference>
<evidence type="ECO:0000256" key="6">
    <source>
        <dbReference type="SAM" id="MobiDB-lite"/>
    </source>
</evidence>
<reference evidence="9" key="1">
    <citation type="submission" date="2018-03" db="EMBL/GenBank/DDBJ databases">
        <authorList>
            <person name="Sun L."/>
            <person name="Liu H."/>
            <person name="Chen W."/>
            <person name="Huang K."/>
            <person name="Liu W."/>
            <person name="Gao X."/>
        </authorList>
    </citation>
    <scope>NUCLEOTIDE SEQUENCE [LARGE SCALE GENOMIC DNA]</scope>
    <source>
        <strain evidence="9">SH9</strain>
    </source>
</reference>
<dbReference type="SUPFAM" id="SSF46626">
    <property type="entry name" value="Cytochrome c"/>
    <property type="match status" value="2"/>
</dbReference>
<dbReference type="InterPro" id="IPR050597">
    <property type="entry name" value="Cytochrome_c_Oxidase_Subunit"/>
</dbReference>
<dbReference type="PANTHER" id="PTHR33751:SF11">
    <property type="entry name" value="BLL4483 PROTEIN"/>
    <property type="match status" value="1"/>
</dbReference>
<dbReference type="RefSeq" id="WP_106340703.1">
    <property type="nucleotide sequence ID" value="NZ_PVZS01000055.1"/>
</dbReference>
<evidence type="ECO:0000313" key="8">
    <source>
        <dbReference type="EMBL" id="PSC02487.1"/>
    </source>
</evidence>
<feature type="binding site" description="axial binding residue" evidence="5">
    <location>
        <position position="162"/>
    </location>
    <ligand>
        <name>heme c</name>
        <dbReference type="ChEBI" id="CHEBI:61717"/>
        <label>2</label>
    </ligand>
    <ligandPart>
        <name>Fe</name>
        <dbReference type="ChEBI" id="CHEBI:18248"/>
    </ligandPart>
</feature>
<dbReference type="GO" id="GO:0009055">
    <property type="term" value="F:electron transfer activity"/>
    <property type="evidence" value="ECO:0007669"/>
    <property type="project" value="InterPro"/>
</dbReference>
<comment type="PTM">
    <text evidence="4">Binds 2 heme c groups covalently per subunit.</text>
</comment>
<feature type="binding site" description="axial binding residue" evidence="5">
    <location>
        <position position="63"/>
    </location>
    <ligand>
        <name>heme c</name>
        <dbReference type="ChEBI" id="CHEBI:61717"/>
        <label>1</label>
    </ligand>
    <ligandPart>
        <name>Fe</name>
        <dbReference type="ChEBI" id="CHEBI:18248"/>
    </ligandPart>
</feature>
<evidence type="ECO:0000259" key="7">
    <source>
        <dbReference type="PROSITE" id="PS51007"/>
    </source>
</evidence>
<dbReference type="OrthoDB" id="9773456at2"/>
<feature type="binding site" description="axial binding residue" evidence="5">
    <location>
        <position position="103"/>
    </location>
    <ligand>
        <name>heme c</name>
        <dbReference type="ChEBI" id="CHEBI:61717"/>
        <label>1</label>
    </ligand>
    <ligandPart>
        <name>Fe</name>
        <dbReference type="ChEBI" id="CHEBI:18248"/>
    </ligandPart>
</feature>
<accession>A0A2T1HLF6</accession>
<dbReference type="Proteomes" id="UP000239772">
    <property type="component" value="Unassembled WGS sequence"/>
</dbReference>
<feature type="domain" description="Cytochrome c" evidence="7">
    <location>
        <begin position="137"/>
        <end position="227"/>
    </location>
</feature>
<dbReference type="AlphaFoldDB" id="A0A2T1HLF6"/>
<organism evidence="8 9">
    <name type="scientific">Alsobacter soli</name>
    <dbReference type="NCBI Taxonomy" id="2109933"/>
    <lineage>
        <taxon>Bacteria</taxon>
        <taxon>Pseudomonadati</taxon>
        <taxon>Pseudomonadota</taxon>
        <taxon>Alphaproteobacteria</taxon>
        <taxon>Hyphomicrobiales</taxon>
        <taxon>Alsobacteraceae</taxon>
        <taxon>Alsobacter</taxon>
    </lineage>
</organism>
<name>A0A2T1HLF6_9HYPH</name>
<feature type="binding site" description="covalent" evidence="4">
    <location>
        <position position="161"/>
    </location>
    <ligand>
        <name>heme c</name>
        <dbReference type="ChEBI" id="CHEBI:61717"/>
        <label>2</label>
    </ligand>
</feature>
<dbReference type="PIRSF" id="PIRSF000005">
    <property type="entry name" value="Cytochrome_c4"/>
    <property type="match status" value="1"/>
</dbReference>